<gene>
    <name evidence="1" type="ORF">GMARGA_LOCUS29481</name>
</gene>
<dbReference type="Proteomes" id="UP000789901">
    <property type="component" value="Unassembled WGS sequence"/>
</dbReference>
<accession>A0ABN7WDI2</accession>
<dbReference type="Gene3D" id="1.25.40.10">
    <property type="entry name" value="Tetratricopeptide repeat domain"/>
    <property type="match status" value="1"/>
</dbReference>
<comment type="caution">
    <text evidence="1">The sequence shown here is derived from an EMBL/GenBank/DDBJ whole genome shotgun (WGS) entry which is preliminary data.</text>
</comment>
<name>A0ABN7WDI2_GIGMA</name>
<reference evidence="1 2" key="1">
    <citation type="submission" date="2021-06" db="EMBL/GenBank/DDBJ databases">
        <authorList>
            <person name="Kallberg Y."/>
            <person name="Tangrot J."/>
            <person name="Rosling A."/>
        </authorList>
    </citation>
    <scope>NUCLEOTIDE SEQUENCE [LARGE SCALE GENOMIC DNA]</scope>
    <source>
        <strain evidence="1 2">120-4 pot B 10/14</strain>
    </source>
</reference>
<protein>
    <submittedName>
        <fullName evidence="1">41088_t:CDS:1</fullName>
    </submittedName>
</protein>
<evidence type="ECO:0000313" key="2">
    <source>
        <dbReference type="Proteomes" id="UP000789901"/>
    </source>
</evidence>
<evidence type="ECO:0000313" key="1">
    <source>
        <dbReference type="EMBL" id="CAG8827685.1"/>
    </source>
</evidence>
<dbReference type="CDD" id="cd21037">
    <property type="entry name" value="MLKL_NTD"/>
    <property type="match status" value="1"/>
</dbReference>
<organism evidence="1 2">
    <name type="scientific">Gigaspora margarita</name>
    <dbReference type="NCBI Taxonomy" id="4874"/>
    <lineage>
        <taxon>Eukaryota</taxon>
        <taxon>Fungi</taxon>
        <taxon>Fungi incertae sedis</taxon>
        <taxon>Mucoromycota</taxon>
        <taxon>Glomeromycotina</taxon>
        <taxon>Glomeromycetes</taxon>
        <taxon>Diversisporales</taxon>
        <taxon>Gigasporaceae</taxon>
        <taxon>Gigaspora</taxon>
    </lineage>
</organism>
<dbReference type="EMBL" id="CAJVQB010039771">
    <property type="protein sequence ID" value="CAG8827685.1"/>
    <property type="molecule type" value="Genomic_DNA"/>
</dbReference>
<dbReference type="Gene3D" id="1.20.930.20">
    <property type="entry name" value="Adaptor protein Cbl, N-terminal domain"/>
    <property type="match status" value="1"/>
</dbReference>
<keyword evidence="2" id="KW-1185">Reference proteome</keyword>
<dbReference type="InterPro" id="IPR011990">
    <property type="entry name" value="TPR-like_helical_dom_sf"/>
</dbReference>
<dbReference type="InterPro" id="IPR036537">
    <property type="entry name" value="Adaptor_Cbl_N_dom_sf"/>
</dbReference>
<dbReference type="SUPFAM" id="SSF81901">
    <property type="entry name" value="HCP-like"/>
    <property type="match status" value="1"/>
</dbReference>
<proteinExistence type="predicted"/>
<sequence>MDTMTSIIKVTAKIISSYVPIVATIKILVEEIYKIYVNVEYNKELCLIMMDQVKTAEFALEQMMLRSKENEEYFYEKEYSLLLKKFINILKDIKNFVEKQTYKKLTQEFDTCMKKLHFTIAIANENQKAKDAQKVDQAIEICNNLELTWFKMSIFNNKLDRLAQCISIIMTKMNIQLGDVPNINENNLKKPPVGLHKKDSVIRKYYNSIEVAYKPIKDSSQNKVELAILGKLSLSKYSQLLENNKLDFGITCNTENSKLPKFEDEPINFYENNSLIDSLISVDEGIEFHCNKNYKSAWKCFVENSKLCNSLAQYWQAYYLYYRYFVKQDKEPVADMQYRYTVSLINNFGNDLNFNDEKCNKILHYLKLASNNKNNKAAYQLGNIYMNRALKIQQNKELGLIYLELAS</sequence>
<dbReference type="InterPro" id="IPR059179">
    <property type="entry name" value="MLKL-like_MCAfunc"/>
</dbReference>